<dbReference type="Gene3D" id="3.90.190.10">
    <property type="entry name" value="Protein tyrosine phosphatase superfamily"/>
    <property type="match status" value="1"/>
</dbReference>
<evidence type="ECO:0000313" key="4">
    <source>
        <dbReference type="Proteomes" id="UP000677228"/>
    </source>
</evidence>
<comment type="caution">
    <text evidence="2">The sequence shown here is derived from an EMBL/GenBank/DDBJ whole genome shotgun (WGS) entry which is preliminary data.</text>
</comment>
<proteinExistence type="predicted"/>
<name>A0A8S2G9V7_9BILA</name>
<dbReference type="GO" id="GO:0004725">
    <property type="term" value="F:protein tyrosine phosphatase activity"/>
    <property type="evidence" value="ECO:0007669"/>
    <property type="project" value="InterPro"/>
</dbReference>
<dbReference type="GO" id="GO:0045202">
    <property type="term" value="C:synapse"/>
    <property type="evidence" value="ECO:0007669"/>
    <property type="project" value="TreeGrafter"/>
</dbReference>
<dbReference type="SUPFAM" id="SSF52799">
    <property type="entry name" value="(Phosphotyrosine protein) phosphatases II"/>
    <property type="match status" value="1"/>
</dbReference>
<dbReference type="PRINTS" id="PR00700">
    <property type="entry name" value="PRTYPHPHTASE"/>
</dbReference>
<reference evidence="2" key="1">
    <citation type="submission" date="2021-02" db="EMBL/GenBank/DDBJ databases">
        <authorList>
            <person name="Nowell W R."/>
        </authorList>
    </citation>
    <scope>NUCLEOTIDE SEQUENCE</scope>
</reference>
<dbReference type="Pfam" id="PF00102">
    <property type="entry name" value="Y_phosphatase"/>
    <property type="match status" value="1"/>
</dbReference>
<feature type="domain" description="Tyrosine-protein phosphatase" evidence="1">
    <location>
        <begin position="1"/>
        <end position="121"/>
    </location>
</feature>
<dbReference type="Proteomes" id="UP000682733">
    <property type="component" value="Unassembled WGS sequence"/>
</dbReference>
<dbReference type="GO" id="GO:0051046">
    <property type="term" value="P:regulation of secretion"/>
    <property type="evidence" value="ECO:0007669"/>
    <property type="project" value="TreeGrafter"/>
</dbReference>
<dbReference type="EMBL" id="CAJNOK010070539">
    <property type="protein sequence ID" value="CAF1662021.1"/>
    <property type="molecule type" value="Genomic_DNA"/>
</dbReference>
<accession>A0A8S2G9V7</accession>
<dbReference type="Proteomes" id="UP000677228">
    <property type="component" value="Unassembled WGS sequence"/>
</dbReference>
<dbReference type="PANTHER" id="PTHR46106">
    <property type="entry name" value="IA-2 PROTEIN TYROSINE PHOSPHATASE, ISOFORM C"/>
    <property type="match status" value="1"/>
</dbReference>
<dbReference type="GO" id="GO:0030141">
    <property type="term" value="C:secretory granule"/>
    <property type="evidence" value="ECO:0007669"/>
    <property type="project" value="InterPro"/>
</dbReference>
<dbReference type="InterPro" id="IPR033522">
    <property type="entry name" value="IA-2/IA-2_beta"/>
</dbReference>
<sequence length="121" mass="13972">TDSDPKCKYIATQGPLPQTTNAFWQMVWENGSSVIVALTRPIEDGVTMCHHYWPAAGNERLTSFEVNLVSEHIWCDDYLVRSFYLKNIQTMETRTVTQFHFLTWSELGTPPSAKSLLDFRR</sequence>
<evidence type="ECO:0000313" key="2">
    <source>
        <dbReference type="EMBL" id="CAF1662021.1"/>
    </source>
</evidence>
<evidence type="ECO:0000259" key="1">
    <source>
        <dbReference type="PROSITE" id="PS50055"/>
    </source>
</evidence>
<protein>
    <recommendedName>
        <fullName evidence="1">Tyrosine-protein phosphatase domain-containing protein</fullName>
    </recommendedName>
</protein>
<dbReference type="EMBL" id="CAJOBA010101356">
    <property type="protein sequence ID" value="CAF4521369.1"/>
    <property type="molecule type" value="Genomic_DNA"/>
</dbReference>
<dbReference type="PANTHER" id="PTHR46106:SF4">
    <property type="entry name" value="IA-2 PROTEIN TYROSINE PHOSPHATASE, ISOFORM C"/>
    <property type="match status" value="1"/>
</dbReference>
<dbReference type="PROSITE" id="PS50055">
    <property type="entry name" value="TYR_PHOSPHATASE_PTP"/>
    <property type="match status" value="1"/>
</dbReference>
<organism evidence="2 4">
    <name type="scientific">Didymodactylos carnosus</name>
    <dbReference type="NCBI Taxonomy" id="1234261"/>
    <lineage>
        <taxon>Eukaryota</taxon>
        <taxon>Metazoa</taxon>
        <taxon>Spiralia</taxon>
        <taxon>Gnathifera</taxon>
        <taxon>Rotifera</taxon>
        <taxon>Eurotatoria</taxon>
        <taxon>Bdelloidea</taxon>
        <taxon>Philodinida</taxon>
        <taxon>Philodinidae</taxon>
        <taxon>Didymodactylos</taxon>
    </lineage>
</organism>
<gene>
    <name evidence="2" type="ORF">OVA965_LOCUS45331</name>
    <name evidence="3" type="ORF">TMI583_LOCUS48730</name>
</gene>
<dbReference type="InterPro" id="IPR029021">
    <property type="entry name" value="Prot-tyrosine_phosphatase-like"/>
</dbReference>
<dbReference type="SMART" id="SM00194">
    <property type="entry name" value="PTPc"/>
    <property type="match status" value="1"/>
</dbReference>
<evidence type="ECO:0000313" key="3">
    <source>
        <dbReference type="EMBL" id="CAF4521369.1"/>
    </source>
</evidence>
<feature type="non-terminal residue" evidence="2">
    <location>
        <position position="1"/>
    </location>
</feature>
<dbReference type="InterPro" id="IPR000242">
    <property type="entry name" value="PTP_cat"/>
</dbReference>
<dbReference type="AlphaFoldDB" id="A0A8S2G9V7"/>